<keyword evidence="4 6" id="KW-1133">Transmembrane helix</keyword>
<keyword evidence="5 6" id="KW-0472">Membrane</keyword>
<sequence length="485" mass="52440">MSSAPTFKERVKGVSLIFACGTALFSDGYGNGIIGSVNTMLKRIYPGQIPQNYSTTLNSSVFAGTILGMLAFGWISDKVGRKFGMMSATALVAFFSLLSAASSGANHSVKGLIDMLIFCRFFLGVGIGAEYPCGSVSASEQTEGKAIAKNARHRWFALATNTMIDLAWCVAGFVPLVLFWICGPHHLRAAWRLSLGLGFVPAIAVFAWRWAMEEPELYKKSSMKNVRIPYMLVLRKYGVQLAAISFTWFVYDFIVYPFGLYSSTVVDTITHSSESLSVVFGWNIVILLFYMPGTIIGAFVVDYLGPKYTMITGLLFQALTGFIMSGLYGRLKDHIAGFAVVYGIFLCFGEFGPGNCLGLLASKSSPTAVRGQFYGVAAAVGKVGAFVGTWAFPPMIDAFAKHGGVDQGQTGPFWVGSGLAILSALVTFFFIAPFDPEGMAKEDLIFREYLEQHGYDTSVMGFPEVDSSAASVDDEKVDEKGAVAV</sequence>
<dbReference type="PANTHER" id="PTHR23508:SF10">
    <property type="entry name" value="CARBOXYLIC ACID TRANSPORTER PROTEIN HOMOLOG"/>
    <property type="match status" value="1"/>
</dbReference>
<dbReference type="PROSITE" id="PS50850">
    <property type="entry name" value="MFS"/>
    <property type="match status" value="1"/>
</dbReference>
<dbReference type="GO" id="GO:0005886">
    <property type="term" value="C:plasma membrane"/>
    <property type="evidence" value="ECO:0007669"/>
    <property type="project" value="TreeGrafter"/>
</dbReference>
<dbReference type="InterPro" id="IPR020846">
    <property type="entry name" value="MFS_dom"/>
</dbReference>
<evidence type="ECO:0000256" key="1">
    <source>
        <dbReference type="ARBA" id="ARBA00004141"/>
    </source>
</evidence>
<organism evidence="8 9">
    <name type="scientific">Roridomyces roridus</name>
    <dbReference type="NCBI Taxonomy" id="1738132"/>
    <lineage>
        <taxon>Eukaryota</taxon>
        <taxon>Fungi</taxon>
        <taxon>Dikarya</taxon>
        <taxon>Basidiomycota</taxon>
        <taxon>Agaricomycotina</taxon>
        <taxon>Agaricomycetes</taxon>
        <taxon>Agaricomycetidae</taxon>
        <taxon>Agaricales</taxon>
        <taxon>Marasmiineae</taxon>
        <taxon>Mycenaceae</taxon>
        <taxon>Roridomyces</taxon>
    </lineage>
</organism>
<evidence type="ECO:0000256" key="5">
    <source>
        <dbReference type="ARBA" id="ARBA00023136"/>
    </source>
</evidence>
<dbReference type="SUPFAM" id="SSF103473">
    <property type="entry name" value="MFS general substrate transporter"/>
    <property type="match status" value="1"/>
</dbReference>
<comment type="caution">
    <text evidence="8">The sequence shown here is derived from an EMBL/GenBank/DDBJ whole genome shotgun (WGS) entry which is preliminary data.</text>
</comment>
<feature type="transmembrane region" description="Helical" evidence="6">
    <location>
        <begin position="83"/>
        <end position="103"/>
    </location>
</feature>
<dbReference type="GO" id="GO:0046943">
    <property type="term" value="F:carboxylic acid transmembrane transporter activity"/>
    <property type="evidence" value="ECO:0007669"/>
    <property type="project" value="TreeGrafter"/>
</dbReference>
<evidence type="ECO:0000313" key="8">
    <source>
        <dbReference type="EMBL" id="KAJ7650740.1"/>
    </source>
</evidence>
<proteinExistence type="predicted"/>
<evidence type="ECO:0000256" key="6">
    <source>
        <dbReference type="SAM" id="Phobius"/>
    </source>
</evidence>
<evidence type="ECO:0000256" key="2">
    <source>
        <dbReference type="ARBA" id="ARBA00022448"/>
    </source>
</evidence>
<dbReference type="FunFam" id="1.20.1250.20:FF:000140">
    <property type="entry name" value="Putative MFS phospholipid transporter"/>
    <property type="match status" value="1"/>
</dbReference>
<evidence type="ECO:0000256" key="4">
    <source>
        <dbReference type="ARBA" id="ARBA00022989"/>
    </source>
</evidence>
<feature type="domain" description="Major facilitator superfamily (MFS) profile" evidence="7">
    <location>
        <begin position="16"/>
        <end position="435"/>
    </location>
</feature>
<dbReference type="PANTHER" id="PTHR23508">
    <property type="entry name" value="CARBOXYLIC ACID TRANSPORTER PROTEIN HOMOLOG"/>
    <property type="match status" value="1"/>
</dbReference>
<reference evidence="8" key="1">
    <citation type="submission" date="2023-03" db="EMBL/GenBank/DDBJ databases">
        <title>Massive genome expansion in bonnet fungi (Mycena s.s.) driven by repeated elements and novel gene families across ecological guilds.</title>
        <authorList>
            <consortium name="Lawrence Berkeley National Laboratory"/>
            <person name="Harder C.B."/>
            <person name="Miyauchi S."/>
            <person name="Viragh M."/>
            <person name="Kuo A."/>
            <person name="Thoen E."/>
            <person name="Andreopoulos B."/>
            <person name="Lu D."/>
            <person name="Skrede I."/>
            <person name="Drula E."/>
            <person name="Henrissat B."/>
            <person name="Morin E."/>
            <person name="Kohler A."/>
            <person name="Barry K."/>
            <person name="LaButti K."/>
            <person name="Morin E."/>
            <person name="Salamov A."/>
            <person name="Lipzen A."/>
            <person name="Mereny Z."/>
            <person name="Hegedus B."/>
            <person name="Baldrian P."/>
            <person name="Stursova M."/>
            <person name="Weitz H."/>
            <person name="Taylor A."/>
            <person name="Grigoriev I.V."/>
            <person name="Nagy L.G."/>
            <person name="Martin F."/>
            <person name="Kauserud H."/>
        </authorList>
    </citation>
    <scope>NUCLEOTIDE SEQUENCE</scope>
    <source>
        <strain evidence="8">9284</strain>
    </source>
</reference>
<feature type="transmembrane region" description="Helical" evidence="6">
    <location>
        <begin position="155"/>
        <end position="181"/>
    </location>
</feature>
<feature type="transmembrane region" description="Helical" evidence="6">
    <location>
        <begin position="279"/>
        <end position="301"/>
    </location>
</feature>
<feature type="transmembrane region" description="Helical" evidence="6">
    <location>
        <begin position="335"/>
        <end position="361"/>
    </location>
</feature>
<feature type="transmembrane region" description="Helical" evidence="6">
    <location>
        <begin position="56"/>
        <end position="76"/>
    </location>
</feature>
<protein>
    <submittedName>
        <fullName evidence="8">MFS Git1p-related glycerophosphoinositol and glycerophosphocholine permease</fullName>
    </submittedName>
</protein>
<keyword evidence="9" id="KW-1185">Reference proteome</keyword>
<dbReference type="AlphaFoldDB" id="A0AAD7CJY5"/>
<dbReference type="Gene3D" id="1.20.1250.20">
    <property type="entry name" value="MFS general substrate transporter like domains"/>
    <property type="match status" value="1"/>
</dbReference>
<dbReference type="InterPro" id="IPR036259">
    <property type="entry name" value="MFS_trans_sf"/>
</dbReference>
<feature type="transmembrane region" description="Helical" evidence="6">
    <location>
        <begin position="233"/>
        <end position="259"/>
    </location>
</feature>
<accession>A0AAD7CJY5</accession>
<evidence type="ECO:0000256" key="3">
    <source>
        <dbReference type="ARBA" id="ARBA00022692"/>
    </source>
</evidence>
<dbReference type="Pfam" id="PF00083">
    <property type="entry name" value="Sugar_tr"/>
    <property type="match status" value="2"/>
</dbReference>
<dbReference type="InterPro" id="IPR005828">
    <property type="entry name" value="MFS_sugar_transport-like"/>
</dbReference>
<feature type="transmembrane region" description="Helical" evidence="6">
    <location>
        <begin position="115"/>
        <end position="134"/>
    </location>
</feature>
<comment type="subcellular location">
    <subcellularLocation>
        <location evidence="1">Membrane</location>
        <topology evidence="1">Multi-pass membrane protein</topology>
    </subcellularLocation>
</comment>
<name>A0AAD7CJY5_9AGAR</name>
<feature type="transmembrane region" description="Helical" evidence="6">
    <location>
        <begin position="413"/>
        <end position="432"/>
    </location>
</feature>
<feature type="transmembrane region" description="Helical" evidence="6">
    <location>
        <begin position="193"/>
        <end position="212"/>
    </location>
</feature>
<dbReference type="Proteomes" id="UP001221142">
    <property type="component" value="Unassembled WGS sequence"/>
</dbReference>
<keyword evidence="2" id="KW-0813">Transport</keyword>
<keyword evidence="3 6" id="KW-0812">Transmembrane</keyword>
<gene>
    <name evidence="8" type="ORF">FB45DRAFT_888685</name>
</gene>
<feature type="transmembrane region" description="Helical" evidence="6">
    <location>
        <begin position="308"/>
        <end position="329"/>
    </location>
</feature>
<feature type="transmembrane region" description="Helical" evidence="6">
    <location>
        <begin position="373"/>
        <end position="393"/>
    </location>
</feature>
<evidence type="ECO:0000259" key="7">
    <source>
        <dbReference type="PROSITE" id="PS50850"/>
    </source>
</evidence>
<evidence type="ECO:0000313" key="9">
    <source>
        <dbReference type="Proteomes" id="UP001221142"/>
    </source>
</evidence>
<dbReference type="EMBL" id="JARKIF010000001">
    <property type="protein sequence ID" value="KAJ7650740.1"/>
    <property type="molecule type" value="Genomic_DNA"/>
</dbReference>